<feature type="compositionally biased region" description="Polar residues" evidence="1">
    <location>
        <begin position="125"/>
        <end position="147"/>
    </location>
</feature>
<feature type="domain" description="Clr5" evidence="2">
    <location>
        <begin position="21"/>
        <end position="72"/>
    </location>
</feature>
<feature type="compositionally biased region" description="Polar residues" evidence="1">
    <location>
        <begin position="154"/>
        <end position="168"/>
    </location>
</feature>
<gene>
    <name evidence="3" type="ORF">GJ744_009454</name>
</gene>
<comment type="caution">
    <text evidence="3">The sequence shown here is derived from an EMBL/GenBank/DDBJ whole genome shotgun (WGS) entry which is preliminary data.</text>
</comment>
<feature type="compositionally biased region" description="Polar residues" evidence="1">
    <location>
        <begin position="182"/>
        <end position="199"/>
    </location>
</feature>
<dbReference type="PANTHER" id="PTHR38166:SF1">
    <property type="entry name" value="C2H2-TYPE DOMAIN-CONTAINING PROTEIN"/>
    <property type="match status" value="1"/>
</dbReference>
<feature type="region of interest" description="Disordered" evidence="1">
    <location>
        <begin position="508"/>
        <end position="540"/>
    </location>
</feature>
<evidence type="ECO:0000313" key="3">
    <source>
        <dbReference type="EMBL" id="KAF7508309.1"/>
    </source>
</evidence>
<dbReference type="Pfam" id="PF14420">
    <property type="entry name" value="Clr5"/>
    <property type="match status" value="1"/>
</dbReference>
<protein>
    <recommendedName>
        <fullName evidence="2">Clr5 domain-containing protein</fullName>
    </recommendedName>
</protein>
<dbReference type="Proteomes" id="UP000606974">
    <property type="component" value="Unassembled WGS sequence"/>
</dbReference>
<name>A0A8H7AJ17_9EURO</name>
<evidence type="ECO:0000259" key="2">
    <source>
        <dbReference type="Pfam" id="PF14420"/>
    </source>
</evidence>
<feature type="region of interest" description="Disordered" evidence="1">
    <location>
        <begin position="125"/>
        <end position="168"/>
    </location>
</feature>
<dbReference type="InterPro" id="IPR025676">
    <property type="entry name" value="Clr5_dom"/>
</dbReference>
<sequence length="642" mass="72418">MSETTSRVVEATFKAPALQVSEWERHRSLITSLYTTEHKPLKEVISILKDQHGFIATPRQYKERIKAWNLRKNLKSEEIEYVLRSLPKDQLQDAIMDPSQSEVTVKGRTLRLSLLQRYLRRTRFSQTPERCSPASSTRPQSDGSSSHGPFRTLPQAQTAPLNNCNESAPVKNQSLTALPFQPQTSRSVTTGPHHVSQSSHEFEMKDGSFPSFKRFSAPSTTEKRTNLSEEGDDDARRKRRRVPARNMASSTGTKTLACPFYKHDPQRYNPQNDNISSAMRYRTCAGPGWESISRLRQHLFRAHIAAKHCPRCNLALHSRSDIEKHAQDGCTDQLIELSFSPEAISEEQQHQLKKKQLSSLTKEDSWLRIYGILFPHDSNIPSPYYQSDKERSKDATHVSLSLYQPSPETQQIDHLVQYLCRVLPDKVWNRLQGQPKAASHPIWTEALNATTLQFAENPVQQCSRTHNEPHTEAHSCNTSQYSAAEEGLRTVIAEGVLETCSEWLRIRREQDDDSDEEKSEYDNEQSRSSSSMANRQDLSLAPITTVPGQWSWYAESQTQRDRHLAPSSTVLSDDWLAPIVDLTAHAKNLNTTVGALLGSSHMQPQGRRLSLPSAQPGLVPDGIFDGPAGGTPGDWLWSGTIP</sequence>
<proteinExistence type="predicted"/>
<feature type="compositionally biased region" description="Polar residues" evidence="1">
    <location>
        <begin position="526"/>
        <end position="537"/>
    </location>
</feature>
<dbReference type="AlphaFoldDB" id="A0A8H7AJ17"/>
<reference evidence="3" key="1">
    <citation type="submission" date="2020-02" db="EMBL/GenBank/DDBJ databases">
        <authorList>
            <person name="Palmer J.M."/>
        </authorList>
    </citation>
    <scope>NUCLEOTIDE SEQUENCE</scope>
    <source>
        <strain evidence="3">EPUS1.4</strain>
        <tissue evidence="3">Thallus</tissue>
    </source>
</reference>
<dbReference type="OrthoDB" id="539213at2759"/>
<evidence type="ECO:0000313" key="4">
    <source>
        <dbReference type="Proteomes" id="UP000606974"/>
    </source>
</evidence>
<evidence type="ECO:0000256" key="1">
    <source>
        <dbReference type="SAM" id="MobiDB-lite"/>
    </source>
</evidence>
<keyword evidence="4" id="KW-1185">Reference proteome</keyword>
<feature type="region of interest" description="Disordered" evidence="1">
    <location>
        <begin position="182"/>
        <end position="274"/>
    </location>
</feature>
<dbReference type="EMBL" id="JAACFV010000056">
    <property type="protein sequence ID" value="KAF7508309.1"/>
    <property type="molecule type" value="Genomic_DNA"/>
</dbReference>
<organism evidence="3 4">
    <name type="scientific">Endocarpon pusillum</name>
    <dbReference type="NCBI Taxonomy" id="364733"/>
    <lineage>
        <taxon>Eukaryota</taxon>
        <taxon>Fungi</taxon>
        <taxon>Dikarya</taxon>
        <taxon>Ascomycota</taxon>
        <taxon>Pezizomycotina</taxon>
        <taxon>Eurotiomycetes</taxon>
        <taxon>Chaetothyriomycetidae</taxon>
        <taxon>Verrucariales</taxon>
        <taxon>Verrucariaceae</taxon>
        <taxon>Endocarpon</taxon>
    </lineage>
</organism>
<dbReference type="PANTHER" id="PTHR38166">
    <property type="entry name" value="C2H2-TYPE DOMAIN-CONTAINING PROTEIN-RELATED"/>
    <property type="match status" value="1"/>
</dbReference>
<accession>A0A8H7AJ17</accession>